<feature type="transmembrane region" description="Helical" evidence="13">
    <location>
        <begin position="50"/>
        <end position="70"/>
    </location>
</feature>
<evidence type="ECO:0000256" key="8">
    <source>
        <dbReference type="ARBA" id="ARBA00022692"/>
    </source>
</evidence>
<dbReference type="Pfam" id="PF03083">
    <property type="entry name" value="MtN3_slv"/>
    <property type="match status" value="1"/>
</dbReference>
<evidence type="ECO:0000256" key="5">
    <source>
        <dbReference type="ARBA" id="ARBA00022448"/>
    </source>
</evidence>
<evidence type="ECO:0000256" key="1">
    <source>
        <dbReference type="ARBA" id="ARBA00004651"/>
    </source>
</evidence>
<organism evidence="14 15">
    <name type="scientific">Physocladia obscura</name>
    <dbReference type="NCBI Taxonomy" id="109957"/>
    <lineage>
        <taxon>Eukaryota</taxon>
        <taxon>Fungi</taxon>
        <taxon>Fungi incertae sedis</taxon>
        <taxon>Chytridiomycota</taxon>
        <taxon>Chytridiomycota incertae sedis</taxon>
        <taxon>Chytridiomycetes</taxon>
        <taxon>Chytridiales</taxon>
        <taxon>Chytriomycetaceae</taxon>
        <taxon>Physocladia</taxon>
    </lineage>
</organism>
<protein>
    <recommendedName>
        <fullName evidence="4">Sugar transporter SWEET1</fullName>
    </recommendedName>
</protein>
<dbReference type="EMBL" id="JADGJH010000477">
    <property type="protein sequence ID" value="KAJ3128179.1"/>
    <property type="molecule type" value="Genomic_DNA"/>
</dbReference>
<sequence length="160" mass="17310">MYYTLSILPLSPPKTRITTISLLIGFSMILQFAGGVVFIAQMQYDFGKQILGILANIVLVLFYGSPLSVCVKVIRERDSSSLSLPLALASALNGGLWTIYGFAMKDYYVGVPNLPGILFALVQIGLMAKYPRKRNTAKDISGHGSSGSMVKNSAELLENA</sequence>
<dbReference type="GO" id="GO:0051119">
    <property type="term" value="F:sugar transmembrane transporter activity"/>
    <property type="evidence" value="ECO:0007669"/>
    <property type="project" value="InterPro"/>
</dbReference>
<keyword evidence="5" id="KW-0813">Transport</keyword>
<dbReference type="GO" id="GO:0000139">
    <property type="term" value="C:Golgi membrane"/>
    <property type="evidence" value="ECO:0007669"/>
    <property type="project" value="UniProtKB-SubCell"/>
</dbReference>
<feature type="transmembrane region" description="Helical" evidence="13">
    <location>
        <begin position="20"/>
        <end position="44"/>
    </location>
</feature>
<evidence type="ECO:0000256" key="9">
    <source>
        <dbReference type="ARBA" id="ARBA00022737"/>
    </source>
</evidence>
<dbReference type="PANTHER" id="PTHR10791">
    <property type="entry name" value="RAG1-ACTIVATING PROTEIN 1"/>
    <property type="match status" value="1"/>
</dbReference>
<evidence type="ECO:0000256" key="13">
    <source>
        <dbReference type="SAM" id="Phobius"/>
    </source>
</evidence>
<evidence type="ECO:0000256" key="2">
    <source>
        <dbReference type="ARBA" id="ARBA00004653"/>
    </source>
</evidence>
<dbReference type="AlphaFoldDB" id="A0AAD5T3B4"/>
<evidence type="ECO:0000313" key="15">
    <source>
        <dbReference type="Proteomes" id="UP001211907"/>
    </source>
</evidence>
<keyword evidence="10 13" id="KW-1133">Transmembrane helix</keyword>
<feature type="transmembrane region" description="Helical" evidence="13">
    <location>
        <begin position="82"/>
        <end position="103"/>
    </location>
</feature>
<evidence type="ECO:0000256" key="12">
    <source>
        <dbReference type="ARBA" id="ARBA00023136"/>
    </source>
</evidence>
<comment type="caution">
    <text evidence="14">The sequence shown here is derived from an EMBL/GenBank/DDBJ whole genome shotgun (WGS) entry which is preliminary data.</text>
</comment>
<evidence type="ECO:0000313" key="14">
    <source>
        <dbReference type="EMBL" id="KAJ3128179.1"/>
    </source>
</evidence>
<dbReference type="InterPro" id="IPR004316">
    <property type="entry name" value="SWEET_rpt"/>
</dbReference>
<evidence type="ECO:0000256" key="11">
    <source>
        <dbReference type="ARBA" id="ARBA00023034"/>
    </source>
</evidence>
<keyword evidence="8 13" id="KW-0812">Transmembrane</keyword>
<dbReference type="Proteomes" id="UP001211907">
    <property type="component" value="Unassembled WGS sequence"/>
</dbReference>
<keyword evidence="7" id="KW-0762">Sugar transport</keyword>
<comment type="subcellular location">
    <subcellularLocation>
        <location evidence="1">Cell membrane</location>
        <topology evidence="1">Multi-pass membrane protein</topology>
    </subcellularLocation>
    <subcellularLocation>
        <location evidence="2">Golgi apparatus membrane</location>
        <topology evidence="2">Multi-pass membrane protein</topology>
    </subcellularLocation>
</comment>
<feature type="transmembrane region" description="Helical" evidence="13">
    <location>
        <begin position="109"/>
        <end position="128"/>
    </location>
</feature>
<keyword evidence="9" id="KW-0677">Repeat</keyword>
<keyword evidence="12 13" id="KW-0472">Membrane</keyword>
<proteinExistence type="inferred from homology"/>
<keyword evidence="11" id="KW-0333">Golgi apparatus</keyword>
<dbReference type="GO" id="GO:0005886">
    <property type="term" value="C:plasma membrane"/>
    <property type="evidence" value="ECO:0007669"/>
    <property type="project" value="UniProtKB-SubCell"/>
</dbReference>
<keyword evidence="6" id="KW-1003">Cell membrane</keyword>
<evidence type="ECO:0000256" key="10">
    <source>
        <dbReference type="ARBA" id="ARBA00022989"/>
    </source>
</evidence>
<gene>
    <name evidence="14" type="ORF">HK100_009335</name>
</gene>
<name>A0AAD5T3B4_9FUNG</name>
<dbReference type="InterPro" id="IPR047664">
    <property type="entry name" value="SWEET"/>
</dbReference>
<dbReference type="Gene3D" id="1.20.1280.290">
    <property type="match status" value="1"/>
</dbReference>
<evidence type="ECO:0000256" key="4">
    <source>
        <dbReference type="ARBA" id="ARBA00021741"/>
    </source>
</evidence>
<evidence type="ECO:0000256" key="7">
    <source>
        <dbReference type="ARBA" id="ARBA00022597"/>
    </source>
</evidence>
<evidence type="ECO:0000256" key="3">
    <source>
        <dbReference type="ARBA" id="ARBA00007809"/>
    </source>
</evidence>
<reference evidence="14" key="1">
    <citation type="submission" date="2020-05" db="EMBL/GenBank/DDBJ databases">
        <title>Phylogenomic resolution of chytrid fungi.</title>
        <authorList>
            <person name="Stajich J.E."/>
            <person name="Amses K."/>
            <person name="Simmons R."/>
            <person name="Seto K."/>
            <person name="Myers J."/>
            <person name="Bonds A."/>
            <person name="Quandt C.A."/>
            <person name="Barry K."/>
            <person name="Liu P."/>
            <person name="Grigoriev I."/>
            <person name="Longcore J.E."/>
            <person name="James T.Y."/>
        </authorList>
    </citation>
    <scope>NUCLEOTIDE SEQUENCE</scope>
    <source>
        <strain evidence="14">JEL0513</strain>
    </source>
</reference>
<evidence type="ECO:0000256" key="6">
    <source>
        <dbReference type="ARBA" id="ARBA00022475"/>
    </source>
</evidence>
<accession>A0AAD5T3B4</accession>
<dbReference type="PANTHER" id="PTHR10791:SF224">
    <property type="entry name" value="SUGAR TRANSPORTER SWEET"/>
    <property type="match status" value="1"/>
</dbReference>
<dbReference type="FunFam" id="1.20.1280.290:FF:000004">
    <property type="entry name" value="Sugar transporter SWEET"/>
    <property type="match status" value="1"/>
</dbReference>
<comment type="similarity">
    <text evidence="3">Belongs to the SWEET sugar transporter family.</text>
</comment>
<keyword evidence="15" id="KW-1185">Reference proteome</keyword>